<evidence type="ECO:0000259" key="1">
    <source>
        <dbReference type="Pfam" id="PF06985"/>
    </source>
</evidence>
<dbReference type="AlphaFoldDB" id="F8ML57"/>
<organism evidence="2 3">
    <name type="scientific">Neurospora tetrasperma (strain FGSC 2508 / ATCC MYA-4615 / P0657)</name>
    <dbReference type="NCBI Taxonomy" id="510951"/>
    <lineage>
        <taxon>Eukaryota</taxon>
        <taxon>Fungi</taxon>
        <taxon>Dikarya</taxon>
        <taxon>Ascomycota</taxon>
        <taxon>Pezizomycotina</taxon>
        <taxon>Sordariomycetes</taxon>
        <taxon>Sordariomycetidae</taxon>
        <taxon>Sordariales</taxon>
        <taxon>Sordariaceae</taxon>
        <taxon>Neurospora</taxon>
    </lineage>
</organism>
<protein>
    <recommendedName>
        <fullName evidence="1">Heterokaryon incompatibility domain-containing protein</fullName>
    </recommendedName>
</protein>
<dbReference type="InterPro" id="IPR010730">
    <property type="entry name" value="HET"/>
</dbReference>
<sequence>MVRIPIKMRLGGCVNGICEECGRIDFRTIFQCEGDQLLTKTDSEPYYPIKDNSRCILGRVSLKNIDTCPLCAFFDDCYPDRTPNQKLGVYSGSLSDICGYDDIPRNLDSIALYLVEGGSANTSFRSPLIVAPKCINQPKLAVTSEHADDDDDEHCKHLGGREIRPDVIDYDVIREWLDMCSSTHSGCVDGHLSLNFKDLPEFRLIDCSTGTMIPAFQAREREYVTLSYVWGPAPVVSSPTKPFGLPDELPHVVADAIKVTMNLGYRYLWVDRYCIPQDNAKAKQRQIQNMGKIYSRSALTIIAAAGEDSEYGLPGVSCRKRITHHLALDNGRLRLSTIHLAKFDITPSKWNSRGWTYQEGILSRRRLVFTDHNVYFQCERAYTSDDIRLPLTGRFHTSNALDPNHEIMPFLFSKDQETSSHAWYTIGKFAERNLTYDSDALDAVAGVLHRFPPSTVRFLCGLPITVHPECPSPPPDTAGVQVPKGCLAMSDLLVCRRTSTEKASNMTSNHNNLYSQSDIGRAVLVDALLWQCKWSATATSYWPQPHTSTSNSPRRSGFPSWTWAGWKSTNERMIKFSGSNSGLRCPRSWERPGRDGTKKDIEFLPCTISVSLSGVSGDKGGIRSTNKKPKPSKRLLKWPEASKQILKLSDQGKLTNSRLIIKGSVFDVKVAINKRNGADLPPAGKWSDDGWKITWPSALAGSPVEVPPGLLEESETHDLLAVLFRRGIADLVPEGFLDTLPARNRAKVAALLKKASEASSLPRGRIEVGCFFLLLRPVEEEGVVGGTVVYERVSSCDAVMLLNHKEAVGEHQMEEADRLLGVRTMEVVIR</sequence>
<dbReference type="OrthoDB" id="4562960at2759"/>
<dbReference type="Proteomes" id="UP000008065">
    <property type="component" value="Unassembled WGS sequence"/>
</dbReference>
<dbReference type="HOGENOM" id="CLU_358691_0_0_1"/>
<name>F8ML57_NEUT8</name>
<accession>F8ML57</accession>
<dbReference type="KEGG" id="nte:NEUTE1DRAFT129456"/>
<dbReference type="RefSeq" id="XP_009850639.1">
    <property type="nucleotide sequence ID" value="XM_009852337.1"/>
</dbReference>
<dbReference type="PANTHER" id="PTHR33112">
    <property type="entry name" value="DOMAIN PROTEIN, PUTATIVE-RELATED"/>
    <property type="match status" value="1"/>
</dbReference>
<reference evidence="3" key="1">
    <citation type="journal article" date="2011" name="Genetics">
        <title>Massive changes in genome architecture accompany the transition to self-fertility in the filamentous fungus Neurospora tetrasperma.</title>
        <authorList>
            <person name="Ellison C.E."/>
            <person name="Stajich J.E."/>
            <person name="Jacobson D.J."/>
            <person name="Natvig D.O."/>
            <person name="Lapidus A."/>
            <person name="Foster B."/>
            <person name="Aerts A."/>
            <person name="Riley R."/>
            <person name="Lindquist E.A."/>
            <person name="Grigoriev I.V."/>
            <person name="Taylor J.W."/>
        </authorList>
    </citation>
    <scope>NUCLEOTIDE SEQUENCE [LARGE SCALE GENOMIC DNA]</scope>
    <source>
        <strain evidence="3">FGSC 2508 / P0657</strain>
    </source>
</reference>
<dbReference type="VEuPathDB" id="FungiDB:NEUTE1DRAFT_129456"/>
<gene>
    <name evidence="2" type="ORF">NEUTE1DRAFT_129456</name>
</gene>
<evidence type="ECO:0000313" key="3">
    <source>
        <dbReference type="Proteomes" id="UP000008065"/>
    </source>
</evidence>
<evidence type="ECO:0000313" key="2">
    <source>
        <dbReference type="EMBL" id="EGO57532.1"/>
    </source>
</evidence>
<dbReference type="Pfam" id="PF06985">
    <property type="entry name" value="HET"/>
    <property type="match status" value="1"/>
</dbReference>
<dbReference type="EMBL" id="GL891304">
    <property type="protein sequence ID" value="EGO57532.1"/>
    <property type="molecule type" value="Genomic_DNA"/>
</dbReference>
<feature type="domain" description="Heterokaryon incompatibility" evidence="1">
    <location>
        <begin position="223"/>
        <end position="359"/>
    </location>
</feature>
<dbReference type="PANTHER" id="PTHR33112:SF1">
    <property type="entry name" value="HETEROKARYON INCOMPATIBILITY DOMAIN-CONTAINING PROTEIN"/>
    <property type="match status" value="1"/>
</dbReference>
<keyword evidence="3" id="KW-1185">Reference proteome</keyword>
<proteinExistence type="predicted"/>
<dbReference type="GeneID" id="20825321"/>